<name>A0A1Y1ZBA7_9PLEO</name>
<dbReference type="Proteomes" id="UP000193144">
    <property type="component" value="Unassembled WGS sequence"/>
</dbReference>
<organism evidence="1 2">
    <name type="scientific">Clohesyomyces aquaticus</name>
    <dbReference type="NCBI Taxonomy" id="1231657"/>
    <lineage>
        <taxon>Eukaryota</taxon>
        <taxon>Fungi</taxon>
        <taxon>Dikarya</taxon>
        <taxon>Ascomycota</taxon>
        <taxon>Pezizomycotina</taxon>
        <taxon>Dothideomycetes</taxon>
        <taxon>Pleosporomycetidae</taxon>
        <taxon>Pleosporales</taxon>
        <taxon>Lindgomycetaceae</taxon>
        <taxon>Clohesyomyces</taxon>
    </lineage>
</organism>
<comment type="caution">
    <text evidence="1">The sequence shown here is derived from an EMBL/GenBank/DDBJ whole genome shotgun (WGS) entry which is preliminary data.</text>
</comment>
<reference evidence="1 2" key="1">
    <citation type="submission" date="2016-07" db="EMBL/GenBank/DDBJ databases">
        <title>Pervasive Adenine N6-methylation of Active Genes in Fungi.</title>
        <authorList>
            <consortium name="DOE Joint Genome Institute"/>
            <person name="Mondo S.J."/>
            <person name="Dannebaum R.O."/>
            <person name="Kuo R.C."/>
            <person name="Labutti K."/>
            <person name="Haridas S."/>
            <person name="Kuo A."/>
            <person name="Salamov A."/>
            <person name="Ahrendt S.R."/>
            <person name="Lipzen A."/>
            <person name="Sullivan W."/>
            <person name="Andreopoulos W.B."/>
            <person name="Clum A."/>
            <person name="Lindquist E."/>
            <person name="Daum C."/>
            <person name="Ramamoorthy G.K."/>
            <person name="Gryganskyi A."/>
            <person name="Culley D."/>
            <person name="Magnuson J.K."/>
            <person name="James T.Y."/>
            <person name="O'Malley M.A."/>
            <person name="Stajich J.E."/>
            <person name="Spatafora J.W."/>
            <person name="Visel A."/>
            <person name="Grigoriev I.V."/>
        </authorList>
    </citation>
    <scope>NUCLEOTIDE SEQUENCE [LARGE SCALE GENOMIC DNA]</scope>
    <source>
        <strain evidence="1 2">CBS 115471</strain>
    </source>
</reference>
<proteinExistence type="predicted"/>
<evidence type="ECO:0000313" key="2">
    <source>
        <dbReference type="Proteomes" id="UP000193144"/>
    </source>
</evidence>
<evidence type="ECO:0000313" key="1">
    <source>
        <dbReference type="EMBL" id="ORY07394.1"/>
    </source>
</evidence>
<protein>
    <submittedName>
        <fullName evidence="1">Uncharacterized protein</fullName>
    </submittedName>
</protein>
<gene>
    <name evidence="1" type="ORF">BCR34DRAFT_570667</name>
</gene>
<dbReference type="EMBL" id="MCFA01000109">
    <property type="protein sequence ID" value="ORY07394.1"/>
    <property type="molecule type" value="Genomic_DNA"/>
</dbReference>
<keyword evidence="2" id="KW-1185">Reference proteome</keyword>
<dbReference type="AlphaFoldDB" id="A0A1Y1ZBA7"/>
<sequence>MFRLRIPRASNTVSPTALGHALARRASMDLASLLPARPARFAPHRRQRDKRHKTQCHCHCHGAGGKGSRRLMRCRGRVQHRSVRKGTIADWRVERKNSSSGPVDVHAKLSTLTSIHPWAIQPSKPHGHCSSLSLCPRVCLREPQQRQHEQRIPVAFIPFRTNPKNKTSCCVGVLCCSSSQKADLIPPTEIERKIKSKFQLIRRSTHRQPAQTAVTAVQH</sequence>
<accession>A0A1Y1ZBA7</accession>